<feature type="non-terminal residue" evidence="8">
    <location>
        <position position="305"/>
    </location>
</feature>
<dbReference type="PANTHER" id="PTHR11523">
    <property type="entry name" value="SODIUM/POTASSIUM-DEPENDENT ATPASE BETA SUBUNIT"/>
    <property type="match status" value="1"/>
</dbReference>
<dbReference type="GO" id="GO:0001671">
    <property type="term" value="F:ATPase activator activity"/>
    <property type="evidence" value="ECO:0007669"/>
    <property type="project" value="TreeGrafter"/>
</dbReference>
<dbReference type="PROSITE" id="PS00390">
    <property type="entry name" value="ATPASE_NA_K_BETA_1"/>
    <property type="match status" value="1"/>
</dbReference>
<evidence type="ECO:0000256" key="4">
    <source>
        <dbReference type="ARBA" id="ARBA00022968"/>
    </source>
</evidence>
<evidence type="ECO:0000313" key="8">
    <source>
        <dbReference type="EMBL" id="AFK49802.1"/>
    </source>
</evidence>
<evidence type="ECO:0000256" key="7">
    <source>
        <dbReference type="SAM" id="Phobius"/>
    </source>
</evidence>
<reference evidence="8" key="1">
    <citation type="submission" date="2012-02" db="EMBL/GenBank/DDBJ databases">
        <title>Transcriptome sequencing of woodroach Cryptocercus punctulatus.</title>
        <authorList>
            <person name="Li X."/>
            <person name="Zhou X."/>
        </authorList>
    </citation>
    <scope>NUCLEOTIDE SEQUENCE</scope>
</reference>
<dbReference type="InterPro" id="IPR000402">
    <property type="entry name" value="Na/K_ATPase_sub_beta"/>
</dbReference>
<dbReference type="GO" id="GO:0005890">
    <property type="term" value="C:sodium:potassium-exchanging ATPase complex"/>
    <property type="evidence" value="ECO:0007669"/>
    <property type="project" value="InterPro"/>
</dbReference>
<dbReference type="GO" id="GO:0036376">
    <property type="term" value="P:sodium ion export across plasma membrane"/>
    <property type="evidence" value="ECO:0007669"/>
    <property type="project" value="TreeGrafter"/>
</dbReference>
<protein>
    <submittedName>
        <fullName evidence="8">Sodium potassium-dependent ATPase beta-2 subunit</fullName>
    </submittedName>
</protein>
<keyword evidence="5 7" id="KW-1133">Transmembrane helix</keyword>
<keyword evidence="6 7" id="KW-0472">Membrane</keyword>
<accession>I3TBB0</accession>
<keyword evidence="4" id="KW-0735">Signal-anchor</keyword>
<evidence type="ECO:0000256" key="5">
    <source>
        <dbReference type="ARBA" id="ARBA00022989"/>
    </source>
</evidence>
<proteinExistence type="evidence at transcript level"/>
<evidence type="ECO:0000256" key="3">
    <source>
        <dbReference type="ARBA" id="ARBA00022692"/>
    </source>
</evidence>
<feature type="transmembrane region" description="Helical" evidence="7">
    <location>
        <begin position="52"/>
        <end position="74"/>
    </location>
</feature>
<comment type="similarity">
    <text evidence="2">Belongs to the X(+)/potassium ATPases subunit beta family.</text>
</comment>
<comment type="subcellular location">
    <subcellularLocation>
        <location evidence="1">Membrane</location>
        <topology evidence="1">Single-pass type II membrane protein</topology>
    </subcellularLocation>
</comment>
<dbReference type="EMBL" id="JQ686953">
    <property type="protein sequence ID" value="AFK49802.1"/>
    <property type="molecule type" value="mRNA"/>
</dbReference>
<evidence type="ECO:0000256" key="1">
    <source>
        <dbReference type="ARBA" id="ARBA00004606"/>
    </source>
</evidence>
<evidence type="ECO:0000256" key="6">
    <source>
        <dbReference type="ARBA" id="ARBA00023136"/>
    </source>
</evidence>
<dbReference type="Pfam" id="PF00287">
    <property type="entry name" value="Na_K-ATPase"/>
    <property type="match status" value="1"/>
</dbReference>
<dbReference type="AlphaFoldDB" id="I3TBB0"/>
<dbReference type="PANTHER" id="PTHR11523:SF46">
    <property type="entry name" value="SODIUM_POTASSIUM-TRANSPORTING ATPASE SUBUNIT BETA-2"/>
    <property type="match status" value="1"/>
</dbReference>
<dbReference type="GO" id="GO:1990573">
    <property type="term" value="P:potassium ion import across plasma membrane"/>
    <property type="evidence" value="ECO:0007669"/>
    <property type="project" value="TreeGrafter"/>
</dbReference>
<feature type="non-terminal residue" evidence="8">
    <location>
        <position position="1"/>
    </location>
</feature>
<dbReference type="Gene3D" id="2.60.40.1660">
    <property type="entry name" value="Na, k-atpase alpha subunit"/>
    <property type="match status" value="1"/>
</dbReference>
<dbReference type="GO" id="GO:0006883">
    <property type="term" value="P:intracellular sodium ion homeostasis"/>
    <property type="evidence" value="ECO:0007669"/>
    <property type="project" value="TreeGrafter"/>
</dbReference>
<sequence>DMDKSHKYVDPSDALYVAPARKTKLEAFRSFLYDGDEGSCLGRTPKEWLRVIVFYVIFYLWLAAFWAACMWGLLQSVDIHTPTYVLDSSIIGTSPGLSSRPLTPEGHDAVLVYFRGNKSWASAPDYLPSVDQLLQEYQTTANNSEKCGYRSKRNDKNVCEVDISTWNDCKPNGTSVHHICIFFKINKVFEWKPDYYKDLASLPQEIPDDLKNEINNTFTRFPDEKNKVWISCQGRHKADVENLGDVSYFPEQGFPGYYFPFRNQDGFRSPVVAMRIHNPKADVMIEMECRTWAHNIIQDRKEQIG</sequence>
<keyword evidence="3 7" id="KW-0812">Transmembrane</keyword>
<organism evidence="8">
    <name type="scientific">Cryptocercus punctulatus</name>
    <name type="common">Brown-hooded cockroach</name>
    <dbReference type="NCBI Taxonomy" id="36984"/>
    <lineage>
        <taxon>Eukaryota</taxon>
        <taxon>Metazoa</taxon>
        <taxon>Ecdysozoa</taxon>
        <taxon>Arthropoda</taxon>
        <taxon>Hexapoda</taxon>
        <taxon>Insecta</taxon>
        <taxon>Pterygota</taxon>
        <taxon>Neoptera</taxon>
        <taxon>Polyneoptera</taxon>
        <taxon>Dictyoptera</taxon>
        <taxon>Blattodea</taxon>
        <taxon>Blattoidea</taxon>
        <taxon>Cryptocercidae</taxon>
        <taxon>Cryptocercus</taxon>
    </lineage>
</organism>
<evidence type="ECO:0000256" key="2">
    <source>
        <dbReference type="ARBA" id="ARBA00005876"/>
    </source>
</evidence>
<name>I3TBB0_CRYPU</name>
<dbReference type="GO" id="GO:0030007">
    <property type="term" value="P:intracellular potassium ion homeostasis"/>
    <property type="evidence" value="ECO:0007669"/>
    <property type="project" value="TreeGrafter"/>
</dbReference>
<dbReference type="InterPro" id="IPR038702">
    <property type="entry name" value="Na/K_ATPase_sub_beta_sf"/>
</dbReference>